<dbReference type="Proteomes" id="UP000821853">
    <property type="component" value="Chromosome 8"/>
</dbReference>
<protein>
    <recommendedName>
        <fullName evidence="9">Gustatory receptor</fullName>
    </recommendedName>
</protein>
<evidence type="ECO:0000256" key="1">
    <source>
        <dbReference type="ARBA" id="ARBA00004141"/>
    </source>
</evidence>
<name>A0A9J6GNU8_HAELO</name>
<dbReference type="PANTHER" id="PTHR21421:SF29">
    <property type="entry name" value="GUSTATORY RECEPTOR 5A FOR TREHALOSE-RELATED"/>
    <property type="match status" value="1"/>
</dbReference>
<evidence type="ECO:0000256" key="2">
    <source>
        <dbReference type="ARBA" id="ARBA00022692"/>
    </source>
</evidence>
<feature type="transmembrane region" description="Helical" evidence="6">
    <location>
        <begin position="156"/>
        <end position="174"/>
    </location>
</feature>
<evidence type="ECO:0000256" key="3">
    <source>
        <dbReference type="ARBA" id="ARBA00022989"/>
    </source>
</evidence>
<evidence type="ECO:0008006" key="9">
    <source>
        <dbReference type="Google" id="ProtNLM"/>
    </source>
</evidence>
<keyword evidence="4 6" id="KW-0472">Membrane</keyword>
<dbReference type="GO" id="GO:0007606">
    <property type="term" value="P:sensory perception of chemical stimulus"/>
    <property type="evidence" value="ECO:0007669"/>
    <property type="project" value="TreeGrafter"/>
</dbReference>
<reference evidence="7 8" key="1">
    <citation type="journal article" date="2020" name="Cell">
        <title>Large-Scale Comparative Analyses of Tick Genomes Elucidate Their Genetic Diversity and Vector Capacities.</title>
        <authorList>
            <consortium name="Tick Genome and Microbiome Consortium (TIGMIC)"/>
            <person name="Jia N."/>
            <person name="Wang J."/>
            <person name="Shi W."/>
            <person name="Du L."/>
            <person name="Sun Y."/>
            <person name="Zhan W."/>
            <person name="Jiang J.F."/>
            <person name="Wang Q."/>
            <person name="Zhang B."/>
            <person name="Ji P."/>
            <person name="Bell-Sakyi L."/>
            <person name="Cui X.M."/>
            <person name="Yuan T.T."/>
            <person name="Jiang B.G."/>
            <person name="Yang W.F."/>
            <person name="Lam T.T."/>
            <person name="Chang Q.C."/>
            <person name="Ding S.J."/>
            <person name="Wang X.J."/>
            <person name="Zhu J.G."/>
            <person name="Ruan X.D."/>
            <person name="Zhao L."/>
            <person name="Wei J.T."/>
            <person name="Ye R.Z."/>
            <person name="Que T.C."/>
            <person name="Du C.H."/>
            <person name="Zhou Y.H."/>
            <person name="Cheng J.X."/>
            <person name="Dai P.F."/>
            <person name="Guo W.B."/>
            <person name="Han X.H."/>
            <person name="Huang E.J."/>
            <person name="Li L.F."/>
            <person name="Wei W."/>
            <person name="Gao Y.C."/>
            <person name="Liu J.Z."/>
            <person name="Shao H.Z."/>
            <person name="Wang X."/>
            <person name="Wang C.C."/>
            <person name="Yang T.C."/>
            <person name="Huo Q.B."/>
            <person name="Li W."/>
            <person name="Chen H.Y."/>
            <person name="Chen S.E."/>
            <person name="Zhou L.G."/>
            <person name="Ni X.B."/>
            <person name="Tian J.H."/>
            <person name="Sheng Y."/>
            <person name="Liu T."/>
            <person name="Pan Y.S."/>
            <person name="Xia L.Y."/>
            <person name="Li J."/>
            <person name="Zhao F."/>
            <person name="Cao W.C."/>
        </authorList>
    </citation>
    <scope>NUCLEOTIDE SEQUENCE [LARGE SCALE GENOMIC DNA]</scope>
    <source>
        <strain evidence="7">HaeL-2018</strain>
    </source>
</reference>
<feature type="transmembrane region" description="Helical" evidence="6">
    <location>
        <begin position="62"/>
        <end position="82"/>
    </location>
</feature>
<dbReference type="VEuPathDB" id="VectorBase:HLOH_048346"/>
<evidence type="ECO:0000256" key="5">
    <source>
        <dbReference type="ARBA" id="ARBA00023170"/>
    </source>
</evidence>
<feature type="transmembrane region" description="Helical" evidence="6">
    <location>
        <begin position="186"/>
        <end position="203"/>
    </location>
</feature>
<evidence type="ECO:0000313" key="7">
    <source>
        <dbReference type="EMBL" id="KAH9380142.1"/>
    </source>
</evidence>
<feature type="transmembrane region" description="Helical" evidence="6">
    <location>
        <begin position="94"/>
        <end position="116"/>
    </location>
</feature>
<evidence type="ECO:0000313" key="8">
    <source>
        <dbReference type="Proteomes" id="UP000821853"/>
    </source>
</evidence>
<dbReference type="GO" id="GO:0038023">
    <property type="term" value="F:signaling receptor activity"/>
    <property type="evidence" value="ECO:0007669"/>
    <property type="project" value="UniProtKB-ARBA"/>
</dbReference>
<dbReference type="GO" id="GO:0051606">
    <property type="term" value="P:detection of stimulus"/>
    <property type="evidence" value="ECO:0007669"/>
    <property type="project" value="UniProtKB-ARBA"/>
</dbReference>
<organism evidence="7 8">
    <name type="scientific">Haemaphysalis longicornis</name>
    <name type="common">Bush tick</name>
    <dbReference type="NCBI Taxonomy" id="44386"/>
    <lineage>
        <taxon>Eukaryota</taxon>
        <taxon>Metazoa</taxon>
        <taxon>Ecdysozoa</taxon>
        <taxon>Arthropoda</taxon>
        <taxon>Chelicerata</taxon>
        <taxon>Arachnida</taxon>
        <taxon>Acari</taxon>
        <taxon>Parasitiformes</taxon>
        <taxon>Ixodida</taxon>
        <taxon>Ixodoidea</taxon>
        <taxon>Ixodidae</taxon>
        <taxon>Haemaphysalinae</taxon>
        <taxon>Haemaphysalis</taxon>
    </lineage>
</organism>
<sequence length="377" mass="41966">MPPGTQPLQNTTLRPYSHMMRSFWKYGLLFRIFGILFISGFYDRSLENARVKFLSPYLLCPTAWISVGLPFEAAFIGSRVFLTSGSVRSFTKSLLFIIHTIVMVKTLTNSICAFLGTSKLLDFLKESAAYEQSVSYVPPVDADMRKRKLSCATRRIAVLVVGAAASVLIVQNYLKYLVQEYGEKWRVLLVVWGITSTITFFVYDSIMHIVLTRTSDVIADYLHHQALQLLNVSQQNIPRQARAEASHRIEEIRLNLSRITGLIRLIDNVWHSAAVTSSACLIFLVCITLYAVLSDGFADPVVKIAICYSLFSLCGLVDVAAVSQALVDEVRPCASPLNNVFLSSCGNYDFTSIVCHLGVSLGPSKLVTKMTVRLPVK</sequence>
<comment type="caution">
    <text evidence="7">The sequence shown here is derived from an EMBL/GenBank/DDBJ whole genome shotgun (WGS) entry which is preliminary data.</text>
</comment>
<keyword evidence="2 6" id="KW-0812">Transmembrane</keyword>
<gene>
    <name evidence="7" type="ORF">HPB48_009246</name>
</gene>
<evidence type="ECO:0000256" key="6">
    <source>
        <dbReference type="SAM" id="Phobius"/>
    </source>
</evidence>
<proteinExistence type="predicted"/>
<dbReference type="PANTHER" id="PTHR21421">
    <property type="entry name" value="GUSTATORY RECEPTOR"/>
    <property type="match status" value="1"/>
</dbReference>
<feature type="transmembrane region" description="Helical" evidence="6">
    <location>
        <begin position="305"/>
        <end position="327"/>
    </location>
</feature>
<accession>A0A9J6GNU8</accession>
<keyword evidence="8" id="KW-1185">Reference proteome</keyword>
<feature type="transmembrane region" description="Helical" evidence="6">
    <location>
        <begin position="23"/>
        <end position="42"/>
    </location>
</feature>
<evidence type="ECO:0000256" key="4">
    <source>
        <dbReference type="ARBA" id="ARBA00023136"/>
    </source>
</evidence>
<keyword evidence="3 6" id="KW-1133">Transmembrane helix</keyword>
<feature type="transmembrane region" description="Helical" evidence="6">
    <location>
        <begin position="269"/>
        <end position="293"/>
    </location>
</feature>
<dbReference type="EMBL" id="JABSTR010000010">
    <property type="protein sequence ID" value="KAH9380142.1"/>
    <property type="molecule type" value="Genomic_DNA"/>
</dbReference>
<dbReference type="GO" id="GO:0016020">
    <property type="term" value="C:membrane"/>
    <property type="evidence" value="ECO:0007669"/>
    <property type="project" value="UniProtKB-SubCell"/>
</dbReference>
<keyword evidence="5" id="KW-0675">Receptor</keyword>
<dbReference type="AlphaFoldDB" id="A0A9J6GNU8"/>
<comment type="subcellular location">
    <subcellularLocation>
        <location evidence="1">Membrane</location>
        <topology evidence="1">Multi-pass membrane protein</topology>
    </subcellularLocation>
</comment>